<dbReference type="OrthoDB" id="6359816at2759"/>
<feature type="region of interest" description="Disordered" evidence="2">
    <location>
        <begin position="213"/>
        <end position="253"/>
    </location>
</feature>
<evidence type="ECO:0008006" key="7">
    <source>
        <dbReference type="Google" id="ProtNLM"/>
    </source>
</evidence>
<reference evidence="5 6" key="1">
    <citation type="submission" date="2019-05" db="EMBL/GenBank/DDBJ databases">
        <title>Mikania micrantha, genome provides insights into the molecular mechanism of rapid growth.</title>
        <authorList>
            <person name="Liu B."/>
        </authorList>
    </citation>
    <scope>NUCLEOTIDE SEQUENCE [LARGE SCALE GENOMIC DNA]</scope>
    <source>
        <strain evidence="5">NLD-2019</strain>
        <tissue evidence="5">Leaf</tissue>
    </source>
</reference>
<sequence length="362" mass="40801">MADYEKNALGNSPTRSRTVTETVNGSHHFVIQGYSLAKGMGIGKHIAGDNFNIGGYQWAIYFYPDGKNPEDNSTYVSVFIALESEGMDVRALGYKRFYRRALLETSDYLKDDCLKINCTVGVVVSAVDCPRLQHSIRVPESDIGSHFGMLLDYMEDSDVVLNVAGEKFHAHKLVLAARPPVFRSEFFNQDGEKHYEIDLTDMEPKSELLKAVAGSEDDCSSSGGSKSRSVCGQLSEGGNTSGRRVRQRTWNHGPNWHASWMTIKGWKRRLKKEKKSCEKKGRRISMGKKGWFCVSQRKGSARKGSDLVYKTVLGMEKQSCVSYAVLCEQEEKHLCDLEKTCVEENCLQMCKRMEEGRRDVQE</sequence>
<dbReference type="Gene3D" id="3.30.710.10">
    <property type="entry name" value="Potassium Channel Kv1.1, Chain A"/>
    <property type="match status" value="1"/>
</dbReference>
<dbReference type="PANTHER" id="PTHR26379">
    <property type="entry name" value="BTB/POZ AND MATH DOMAIN-CONTAINING PROTEIN 1"/>
    <property type="match status" value="1"/>
</dbReference>
<gene>
    <name evidence="5" type="ORF">E3N88_28983</name>
</gene>
<feature type="compositionally biased region" description="Low complexity" evidence="2">
    <location>
        <begin position="220"/>
        <end position="232"/>
    </location>
</feature>
<keyword evidence="6" id="KW-1185">Reference proteome</keyword>
<dbReference type="Pfam" id="PF00651">
    <property type="entry name" value="BTB"/>
    <property type="match status" value="1"/>
</dbReference>
<dbReference type="EMBL" id="SZYD01000014">
    <property type="protein sequence ID" value="KAD4180392.1"/>
    <property type="molecule type" value="Genomic_DNA"/>
</dbReference>
<dbReference type="SUPFAM" id="SSF49599">
    <property type="entry name" value="TRAF domain-like"/>
    <property type="match status" value="1"/>
</dbReference>
<evidence type="ECO:0000256" key="2">
    <source>
        <dbReference type="SAM" id="MobiDB-lite"/>
    </source>
</evidence>
<comment type="caution">
    <text evidence="5">The sequence shown here is derived from an EMBL/GenBank/DDBJ whole genome shotgun (WGS) entry which is preliminary data.</text>
</comment>
<dbReference type="AlphaFoldDB" id="A0A5N6N3Z2"/>
<dbReference type="PROSITE" id="PS50144">
    <property type="entry name" value="MATH"/>
    <property type="match status" value="1"/>
</dbReference>
<evidence type="ECO:0000259" key="4">
    <source>
        <dbReference type="PROSITE" id="PS50144"/>
    </source>
</evidence>
<dbReference type="Pfam" id="PF22486">
    <property type="entry name" value="MATH_2"/>
    <property type="match status" value="1"/>
</dbReference>
<dbReference type="InterPro" id="IPR008974">
    <property type="entry name" value="TRAF-like"/>
</dbReference>
<evidence type="ECO:0000313" key="5">
    <source>
        <dbReference type="EMBL" id="KAD4180392.1"/>
    </source>
</evidence>
<name>A0A5N6N3Z2_9ASTR</name>
<dbReference type="InterPro" id="IPR045005">
    <property type="entry name" value="BPM1-6"/>
</dbReference>
<feature type="domain" description="BTB" evidence="3">
    <location>
        <begin position="157"/>
        <end position="212"/>
    </location>
</feature>
<feature type="domain" description="MATH" evidence="4">
    <location>
        <begin position="24"/>
        <end position="80"/>
    </location>
</feature>
<evidence type="ECO:0000256" key="1">
    <source>
        <dbReference type="ARBA" id="ARBA00004906"/>
    </source>
</evidence>
<dbReference type="CDD" id="cd00121">
    <property type="entry name" value="MATH"/>
    <property type="match status" value="1"/>
</dbReference>
<accession>A0A5N6N3Z2</accession>
<dbReference type="InterPro" id="IPR002083">
    <property type="entry name" value="MATH/TRAF_dom"/>
</dbReference>
<proteinExistence type="predicted"/>
<evidence type="ECO:0000313" key="6">
    <source>
        <dbReference type="Proteomes" id="UP000326396"/>
    </source>
</evidence>
<dbReference type="SUPFAM" id="SSF54695">
    <property type="entry name" value="POZ domain"/>
    <property type="match status" value="1"/>
</dbReference>
<dbReference type="Proteomes" id="UP000326396">
    <property type="component" value="Linkage Group LG4"/>
</dbReference>
<dbReference type="Gene3D" id="2.60.210.10">
    <property type="entry name" value="Apoptosis, Tumor Necrosis Factor Receptor Associated Protein 2, Chain A"/>
    <property type="match status" value="1"/>
</dbReference>
<evidence type="ECO:0000259" key="3">
    <source>
        <dbReference type="PROSITE" id="PS50097"/>
    </source>
</evidence>
<dbReference type="GO" id="GO:0016567">
    <property type="term" value="P:protein ubiquitination"/>
    <property type="evidence" value="ECO:0007669"/>
    <property type="project" value="InterPro"/>
</dbReference>
<comment type="pathway">
    <text evidence="1">Protein modification; protein ubiquitination.</text>
</comment>
<dbReference type="PANTHER" id="PTHR26379:SF229">
    <property type="entry name" value="BTB_POZ AND MATH DOMAIN-CONTAINING PROTEIN 5-RELATED"/>
    <property type="match status" value="1"/>
</dbReference>
<dbReference type="InterPro" id="IPR011333">
    <property type="entry name" value="SKP1/BTB/POZ_sf"/>
</dbReference>
<organism evidence="5 6">
    <name type="scientific">Mikania micrantha</name>
    <name type="common">bitter vine</name>
    <dbReference type="NCBI Taxonomy" id="192012"/>
    <lineage>
        <taxon>Eukaryota</taxon>
        <taxon>Viridiplantae</taxon>
        <taxon>Streptophyta</taxon>
        <taxon>Embryophyta</taxon>
        <taxon>Tracheophyta</taxon>
        <taxon>Spermatophyta</taxon>
        <taxon>Magnoliopsida</taxon>
        <taxon>eudicotyledons</taxon>
        <taxon>Gunneridae</taxon>
        <taxon>Pentapetalae</taxon>
        <taxon>asterids</taxon>
        <taxon>campanulids</taxon>
        <taxon>Asterales</taxon>
        <taxon>Asteraceae</taxon>
        <taxon>Asteroideae</taxon>
        <taxon>Heliantheae alliance</taxon>
        <taxon>Eupatorieae</taxon>
        <taxon>Mikania</taxon>
    </lineage>
</organism>
<dbReference type="PROSITE" id="PS50097">
    <property type="entry name" value="BTB"/>
    <property type="match status" value="1"/>
</dbReference>
<protein>
    <recommendedName>
        <fullName evidence="7">BTB domain-containing protein</fullName>
    </recommendedName>
</protein>
<dbReference type="InterPro" id="IPR000210">
    <property type="entry name" value="BTB/POZ_dom"/>
</dbReference>